<accession>A0A1J1H9N8</accession>
<dbReference type="KEGG" id="prel:PRELSG_0925200"/>
<dbReference type="InterPro" id="IPR055450">
    <property type="entry name" value="AP5Z1_ARM"/>
</dbReference>
<dbReference type="Proteomes" id="UP000220158">
    <property type="component" value="Chromosome 9"/>
</dbReference>
<sequence>MNIQEKLSQIKKLLELQTFQKNETRENLIKLLRDLYLIYMFYKIEDTNKVLKCRREQKSILRLLLVHVDSENHTNNGEKILMINLIKIMERKVDKLFSYYPNIWKGCNSSFFFYISLHHDDKNLMNTFFTILANSENTYRNIYISILLFNSNDFLIKIKTLKFIFQKYILNNENKNEYSVDGETNFDEKTLFTNFLIDQNDSKNISKQIMSCFFFSIISDLIKSDYITLLNENKKDNDETILKCINEKMSKVKGKTNNKYIKRLIHYSVNKNIFHSYFNIIENSILNENISEKSIDKSCFSNKENRKLSITKKENLYYDAEKDKILCNKIKNHYNENFLNGIFLYIRNLIKNYDEFYTSKNCLNKIKKNYISCCLIQCVHILFNICCLNNKFVNNSYNLIKDMKKKLSNYMNCSVIVSIAEFILFFSSDEEFVRVSNYLFSYISNEYKNHLVAITFFDFIIKNVNILKERRFFFQKYYVIILKTYFYHHRILKNDLIYIFPYLVYDNNYRDLLCFLLNAPLLINNENIVKIRDANVLKRDKDFQNEKSYRTILDKDSSISLNNDVDYHQIIKDTKNKRRAIDIIENMHKYLKIYFETVLLRNNEIYIFEIAKIVLHKLSYIEVLEIINKESLKEILKGLNNIINSNSRILLIFKNEFINLLKKKSESYFLIKRKMLEMIGYNIEHMKITYDKIKDYYITLNSLFSYNNFKELKYWVSLIHAFTNIALYCHDLANNILNTYKKFISQNNVTLILKYIVMENINIIKNASYAKNVNYTK</sequence>
<dbReference type="GeneID" id="39736264"/>
<dbReference type="PANTHER" id="PTHR46488:SF1">
    <property type="entry name" value="AP-5 COMPLEX SUBUNIT ZETA-1"/>
    <property type="match status" value="1"/>
</dbReference>
<keyword evidence="3" id="KW-1185">Reference proteome</keyword>
<reference evidence="2 3" key="1">
    <citation type="submission" date="2015-04" db="EMBL/GenBank/DDBJ databases">
        <authorList>
            <consortium name="Pathogen Informatics"/>
        </authorList>
    </citation>
    <scope>NUCLEOTIDE SEQUENCE [LARGE SCALE GENOMIC DNA]</scope>
    <source>
        <strain evidence="2 3">SGS1</strain>
    </source>
</reference>
<evidence type="ECO:0000313" key="2">
    <source>
        <dbReference type="EMBL" id="CRH00152.1"/>
    </source>
</evidence>
<organism evidence="2 3">
    <name type="scientific">Plasmodium relictum</name>
    <dbReference type="NCBI Taxonomy" id="85471"/>
    <lineage>
        <taxon>Eukaryota</taxon>
        <taxon>Sar</taxon>
        <taxon>Alveolata</taxon>
        <taxon>Apicomplexa</taxon>
        <taxon>Aconoidasida</taxon>
        <taxon>Haemosporida</taxon>
        <taxon>Plasmodiidae</taxon>
        <taxon>Plasmodium</taxon>
        <taxon>Plasmodium (Haemamoeba)</taxon>
    </lineage>
</organism>
<evidence type="ECO:0000313" key="3">
    <source>
        <dbReference type="Proteomes" id="UP000220158"/>
    </source>
</evidence>
<dbReference type="InterPro" id="IPR028222">
    <property type="entry name" value="AP5Z1"/>
</dbReference>
<dbReference type="OMA" id="SCYPNIW"/>
<dbReference type="RefSeq" id="XP_028533157.1">
    <property type="nucleotide sequence ID" value="XM_028676694.1"/>
</dbReference>
<protein>
    <recommendedName>
        <fullName evidence="1">AP-5 complex subunit zeta-1 ARM repeats domain-containing protein</fullName>
    </recommendedName>
</protein>
<dbReference type="EMBL" id="LN835304">
    <property type="protein sequence ID" value="CRH00152.1"/>
    <property type="molecule type" value="Genomic_DNA"/>
</dbReference>
<evidence type="ECO:0000259" key="1">
    <source>
        <dbReference type="Pfam" id="PF14764"/>
    </source>
</evidence>
<dbReference type="GO" id="GO:0044599">
    <property type="term" value="C:AP-5 adaptor complex"/>
    <property type="evidence" value="ECO:0007669"/>
    <property type="project" value="InterPro"/>
</dbReference>
<feature type="domain" description="AP-5 complex subunit zeta-1 ARM repeats" evidence="1">
    <location>
        <begin position="373"/>
        <end position="483"/>
    </location>
</feature>
<gene>
    <name evidence="2" type="ORF">PRELSG_0925200</name>
</gene>
<name>A0A1J1H9N8_PLARL</name>
<dbReference type="Pfam" id="PF14764">
    <property type="entry name" value="SPG48"/>
    <property type="match status" value="1"/>
</dbReference>
<dbReference type="OrthoDB" id="371232at2759"/>
<dbReference type="PANTHER" id="PTHR46488">
    <property type="entry name" value="AP-5 COMPLEX SUBUNIT ZETA-1"/>
    <property type="match status" value="1"/>
</dbReference>
<proteinExistence type="predicted"/>
<dbReference type="VEuPathDB" id="PlasmoDB:PRELSG_0925200"/>
<dbReference type="AlphaFoldDB" id="A0A1J1H9N8"/>